<dbReference type="OrthoDB" id="10619574at2759"/>
<reference evidence="1 2" key="1">
    <citation type="submission" date="2020-02" db="EMBL/GenBank/DDBJ databases">
        <authorList>
            <person name="Ferguson B K."/>
        </authorList>
    </citation>
    <scope>NUCLEOTIDE SEQUENCE [LARGE SCALE GENOMIC DNA]</scope>
</reference>
<organism evidence="1 2">
    <name type="scientific">Trichogramma brassicae</name>
    <dbReference type="NCBI Taxonomy" id="86971"/>
    <lineage>
        <taxon>Eukaryota</taxon>
        <taxon>Metazoa</taxon>
        <taxon>Ecdysozoa</taxon>
        <taxon>Arthropoda</taxon>
        <taxon>Hexapoda</taxon>
        <taxon>Insecta</taxon>
        <taxon>Pterygota</taxon>
        <taxon>Neoptera</taxon>
        <taxon>Endopterygota</taxon>
        <taxon>Hymenoptera</taxon>
        <taxon>Apocrita</taxon>
        <taxon>Proctotrupomorpha</taxon>
        <taxon>Chalcidoidea</taxon>
        <taxon>Trichogrammatidae</taxon>
        <taxon>Trichogramma</taxon>
    </lineage>
</organism>
<name>A0A6H5J8A7_9HYME</name>
<gene>
    <name evidence="1" type="ORF">TBRA_LOCUS16405</name>
</gene>
<evidence type="ECO:0000313" key="1">
    <source>
        <dbReference type="EMBL" id="CAB0044823.1"/>
    </source>
</evidence>
<proteinExistence type="predicted"/>
<dbReference type="EMBL" id="CADCXV010001494">
    <property type="protein sequence ID" value="CAB0044823.1"/>
    <property type="molecule type" value="Genomic_DNA"/>
</dbReference>
<sequence>MFYVPFKQPPRYNFVRINGVHNFKVTINEQNANTWICEQLEDLVHTHQICIEKWNENQHSGRNNISTHCLCNYVNRYKIEKMNEEYNHKMEINEEIANKWMYEQLKDLINWHQLCIEARRRSRRLRGGRASAATIRRVERNNRAASKICSGPAAADGDDCTMTAAAAGSNNNDNDPIRVLPVARAGTRGSLLPARLALEHEAH</sequence>
<dbReference type="AlphaFoldDB" id="A0A6H5J8A7"/>
<evidence type="ECO:0000313" key="2">
    <source>
        <dbReference type="Proteomes" id="UP000479190"/>
    </source>
</evidence>
<dbReference type="Proteomes" id="UP000479190">
    <property type="component" value="Unassembled WGS sequence"/>
</dbReference>
<keyword evidence="2" id="KW-1185">Reference proteome</keyword>
<protein>
    <submittedName>
        <fullName evidence="1">Uncharacterized protein</fullName>
    </submittedName>
</protein>
<accession>A0A6H5J8A7</accession>